<sequence>MHPFPPPSPISSQATPQPPVSNLHKHQSSLSIKQTNFTFSPKHQLPSSWEIVLVLHARGALHARAAHAALYVDTLPLRSL</sequence>
<name>A0ABR4CX74_9HELO</name>
<dbReference type="EMBL" id="JAZHXI010000002">
    <property type="protein sequence ID" value="KAL2074061.1"/>
    <property type="molecule type" value="Genomic_DNA"/>
</dbReference>
<dbReference type="Proteomes" id="UP001595075">
    <property type="component" value="Unassembled WGS sequence"/>
</dbReference>
<organism evidence="2 3">
    <name type="scientific">Oculimacula yallundae</name>
    <dbReference type="NCBI Taxonomy" id="86028"/>
    <lineage>
        <taxon>Eukaryota</taxon>
        <taxon>Fungi</taxon>
        <taxon>Dikarya</taxon>
        <taxon>Ascomycota</taxon>
        <taxon>Pezizomycotina</taxon>
        <taxon>Leotiomycetes</taxon>
        <taxon>Helotiales</taxon>
        <taxon>Ploettnerulaceae</taxon>
        <taxon>Oculimacula</taxon>
    </lineage>
</organism>
<protein>
    <submittedName>
        <fullName evidence="2">Uncharacterized protein</fullName>
    </submittedName>
</protein>
<keyword evidence="3" id="KW-1185">Reference proteome</keyword>
<feature type="region of interest" description="Disordered" evidence="1">
    <location>
        <begin position="1"/>
        <end position="27"/>
    </location>
</feature>
<evidence type="ECO:0000256" key="1">
    <source>
        <dbReference type="SAM" id="MobiDB-lite"/>
    </source>
</evidence>
<evidence type="ECO:0000313" key="3">
    <source>
        <dbReference type="Proteomes" id="UP001595075"/>
    </source>
</evidence>
<comment type="caution">
    <text evidence="2">The sequence shown here is derived from an EMBL/GenBank/DDBJ whole genome shotgun (WGS) entry which is preliminary data.</text>
</comment>
<proteinExistence type="predicted"/>
<gene>
    <name evidence="2" type="ORF">VTL71DRAFT_7839</name>
</gene>
<accession>A0ABR4CX74</accession>
<evidence type="ECO:0000313" key="2">
    <source>
        <dbReference type="EMBL" id="KAL2074061.1"/>
    </source>
</evidence>
<reference evidence="2 3" key="1">
    <citation type="journal article" date="2024" name="Commun. Biol.">
        <title>Comparative genomic analysis of thermophilic fungi reveals convergent evolutionary adaptations and gene losses.</title>
        <authorList>
            <person name="Steindorff A.S."/>
            <person name="Aguilar-Pontes M.V."/>
            <person name="Robinson A.J."/>
            <person name="Andreopoulos B."/>
            <person name="LaButti K."/>
            <person name="Kuo A."/>
            <person name="Mondo S."/>
            <person name="Riley R."/>
            <person name="Otillar R."/>
            <person name="Haridas S."/>
            <person name="Lipzen A."/>
            <person name="Grimwood J."/>
            <person name="Schmutz J."/>
            <person name="Clum A."/>
            <person name="Reid I.D."/>
            <person name="Moisan M.C."/>
            <person name="Butler G."/>
            <person name="Nguyen T.T.M."/>
            <person name="Dewar K."/>
            <person name="Conant G."/>
            <person name="Drula E."/>
            <person name="Henrissat B."/>
            <person name="Hansel C."/>
            <person name="Singer S."/>
            <person name="Hutchinson M.I."/>
            <person name="de Vries R.P."/>
            <person name="Natvig D.O."/>
            <person name="Powell A.J."/>
            <person name="Tsang A."/>
            <person name="Grigoriev I.V."/>
        </authorList>
    </citation>
    <scope>NUCLEOTIDE SEQUENCE [LARGE SCALE GENOMIC DNA]</scope>
    <source>
        <strain evidence="2 3">CBS 494.80</strain>
    </source>
</reference>